<dbReference type="InterPro" id="IPR035965">
    <property type="entry name" value="PAS-like_dom_sf"/>
</dbReference>
<feature type="region of interest" description="Disordered" evidence="1">
    <location>
        <begin position="26"/>
        <end position="54"/>
    </location>
</feature>
<sequence>MTSAMPRASSSSTPCACASARRPAAEVESLPRRIPVTTPGAGARDEPPRPRKGVFHRQGMSGMQRVANRRKFGTNPPGRVVTWVTARLFHVCGPVRGVACWAQGVMALLLTALLLLGGQSTALAQAWASEDRLITIGVLTITSKEEAQARWNPTADFLSDRIDGTRFEIRPLYLQEVARAVRQNELHFVHLQPLQFVQLRADYGLEALATRVVNGAGSPSNRFGSAIVRLSDREEIQDLADLQGAIVAGVAPNALGAWILGMAEIERAGLSIEADILPLYVGLPMSNVLGAVAAGRADAGIVRADVLTREIEAGRYGPETFTVLNRISEPGYPHPLSTRLMPQWPLAATSRAEEPLREQVRATLLTMPANSAPMQAANLAGWSEPVDYSDLQTLADRWLTPPVSVVDWLRAHWWVVPVALSAVLSLLLWQQWRARQLLARREREHRAALTAMHEAVVTLDGEGRIQFLNPSAERLLPEGCDAATAMGQRLTDVFALMLRHDNHDFSLVGMLEQLATRQWMEYAVILAHGHPRRVLNLTVARMDSAGEPTRRLVVSMMDITELDETSRQLAYRATHDELTGLLTRRHFLEKIRGLLHPDDATRSIEEGILLWLDLDHFRLVNEGGSHRMGDELVRRLAGYLRVVLPANTPVGRVGGDEFGIFLRGADAGSWPERILQAIRDFRLDGEGRALRTSASIGVRPLAAGGNYNAETVIEEAESACVTAQKLGGNRLVIFEESGAERSLRQSDFAELNRLKQAVEQDRFVLHAQEIHAIGAAETVGVRLEVLLRLADEAGNLGSPAPLIELAERFNFMPQIDRWVVRRALEGLRAHRTDTGEPPARLTINLSGQSMQDGELIGFVREELQRNEIDPTWLCFEITETAAISNFDQAAELIASLRDVGCLVALDDFGGGLISFEFLRRLKPDIVKIDGKLVSDLEHDPVAAVIVESIHEVARVMGARTVGEWVETPATLAQLETIGVDFAQGYLLHRPEPLIARLALEQRALAD</sequence>
<proteinExistence type="predicted"/>
<dbReference type="InterPro" id="IPR000014">
    <property type="entry name" value="PAS"/>
</dbReference>
<dbReference type="NCBIfam" id="TIGR00254">
    <property type="entry name" value="GGDEF"/>
    <property type="match status" value="1"/>
</dbReference>
<dbReference type="Gene3D" id="3.20.20.450">
    <property type="entry name" value="EAL domain"/>
    <property type="match status" value="1"/>
</dbReference>
<dbReference type="EMBL" id="CP046415">
    <property type="protein sequence ID" value="QGT78516.1"/>
    <property type="molecule type" value="Genomic_DNA"/>
</dbReference>
<dbReference type="InterPro" id="IPR001633">
    <property type="entry name" value="EAL_dom"/>
</dbReference>
<dbReference type="InterPro" id="IPR052155">
    <property type="entry name" value="Biofilm_reg_signaling"/>
</dbReference>
<dbReference type="CDD" id="cd01948">
    <property type="entry name" value="EAL"/>
    <property type="match status" value="1"/>
</dbReference>
<dbReference type="Proteomes" id="UP000427716">
    <property type="component" value="Chromosome"/>
</dbReference>
<feature type="domain" description="GGDEF" evidence="3">
    <location>
        <begin position="605"/>
        <end position="736"/>
    </location>
</feature>
<dbReference type="Gene3D" id="3.30.70.270">
    <property type="match status" value="1"/>
</dbReference>
<dbReference type="CDD" id="cd00130">
    <property type="entry name" value="PAS"/>
    <property type="match status" value="1"/>
</dbReference>
<dbReference type="Gene3D" id="3.30.450.20">
    <property type="entry name" value="PAS domain"/>
    <property type="match status" value="1"/>
</dbReference>
<evidence type="ECO:0000313" key="5">
    <source>
        <dbReference type="Proteomes" id="UP000427716"/>
    </source>
</evidence>
<dbReference type="Pfam" id="PF00563">
    <property type="entry name" value="EAL"/>
    <property type="match status" value="1"/>
</dbReference>
<dbReference type="InterPro" id="IPR000160">
    <property type="entry name" value="GGDEF_dom"/>
</dbReference>
<dbReference type="SMART" id="SM00267">
    <property type="entry name" value="GGDEF"/>
    <property type="match status" value="1"/>
</dbReference>
<feature type="domain" description="EAL" evidence="2">
    <location>
        <begin position="747"/>
        <end position="1004"/>
    </location>
</feature>
<protein>
    <submittedName>
        <fullName evidence="4">EAL domain-containing protein</fullName>
    </submittedName>
</protein>
<dbReference type="KEGG" id="ghl:GM160_06180"/>
<dbReference type="PROSITE" id="PS50883">
    <property type="entry name" value="EAL"/>
    <property type="match status" value="1"/>
</dbReference>
<dbReference type="SUPFAM" id="SSF141868">
    <property type="entry name" value="EAL domain-like"/>
    <property type="match status" value="1"/>
</dbReference>
<dbReference type="PROSITE" id="PS50887">
    <property type="entry name" value="GGDEF"/>
    <property type="match status" value="1"/>
</dbReference>
<dbReference type="InterPro" id="IPR043128">
    <property type="entry name" value="Rev_trsase/Diguanyl_cyclase"/>
</dbReference>
<evidence type="ECO:0000259" key="2">
    <source>
        <dbReference type="PROSITE" id="PS50883"/>
    </source>
</evidence>
<dbReference type="InterPro" id="IPR035919">
    <property type="entry name" value="EAL_sf"/>
</dbReference>
<evidence type="ECO:0000313" key="4">
    <source>
        <dbReference type="EMBL" id="QGT78516.1"/>
    </source>
</evidence>
<accession>A0A6I6CVT0</accession>
<gene>
    <name evidence="4" type="ORF">GM160_06180</name>
</gene>
<reference evidence="4 5" key="1">
    <citation type="submission" date="2019-11" db="EMBL/GenBank/DDBJ databases">
        <authorList>
            <person name="Zhang J."/>
            <person name="Sun C."/>
        </authorList>
    </citation>
    <scope>NUCLEOTIDE SEQUENCE [LARGE SCALE GENOMIC DNA]</scope>
    <source>
        <strain evidence="5">sp2</strain>
    </source>
</reference>
<dbReference type="SUPFAM" id="SSF55073">
    <property type="entry name" value="Nucleotide cyclase"/>
    <property type="match status" value="1"/>
</dbReference>
<dbReference type="CDD" id="cd01949">
    <property type="entry name" value="GGDEF"/>
    <property type="match status" value="1"/>
</dbReference>
<keyword evidence="5" id="KW-1185">Reference proteome</keyword>
<dbReference type="Pfam" id="PF00990">
    <property type="entry name" value="GGDEF"/>
    <property type="match status" value="1"/>
</dbReference>
<dbReference type="PANTHER" id="PTHR44757:SF2">
    <property type="entry name" value="BIOFILM ARCHITECTURE MAINTENANCE PROTEIN MBAA"/>
    <property type="match status" value="1"/>
</dbReference>
<name>A0A6I6CVT0_9GAMM</name>
<dbReference type="NCBIfam" id="TIGR00229">
    <property type="entry name" value="sensory_box"/>
    <property type="match status" value="1"/>
</dbReference>
<dbReference type="SUPFAM" id="SSF53850">
    <property type="entry name" value="Periplasmic binding protein-like II"/>
    <property type="match status" value="1"/>
</dbReference>
<evidence type="ECO:0000256" key="1">
    <source>
        <dbReference type="SAM" id="MobiDB-lite"/>
    </source>
</evidence>
<evidence type="ECO:0000259" key="3">
    <source>
        <dbReference type="PROSITE" id="PS50887"/>
    </source>
</evidence>
<dbReference type="InterPro" id="IPR029787">
    <property type="entry name" value="Nucleotide_cyclase"/>
</dbReference>
<dbReference type="SUPFAM" id="SSF55785">
    <property type="entry name" value="PYP-like sensor domain (PAS domain)"/>
    <property type="match status" value="1"/>
</dbReference>
<dbReference type="SMART" id="SM00052">
    <property type="entry name" value="EAL"/>
    <property type="match status" value="1"/>
</dbReference>
<dbReference type="AlphaFoldDB" id="A0A6I6CVT0"/>
<dbReference type="Pfam" id="PF12974">
    <property type="entry name" value="Phosphonate-bd"/>
    <property type="match status" value="1"/>
</dbReference>
<dbReference type="Gene3D" id="3.40.190.10">
    <property type="entry name" value="Periplasmic binding protein-like II"/>
    <property type="match status" value="2"/>
</dbReference>
<organism evidence="4 5">
    <name type="scientific">Guyparkeria halophila</name>
    <dbReference type="NCBI Taxonomy" id="47960"/>
    <lineage>
        <taxon>Bacteria</taxon>
        <taxon>Pseudomonadati</taxon>
        <taxon>Pseudomonadota</taxon>
        <taxon>Gammaproteobacteria</taxon>
        <taxon>Chromatiales</taxon>
        <taxon>Thioalkalibacteraceae</taxon>
        <taxon>Guyparkeria</taxon>
    </lineage>
</organism>
<dbReference type="PANTHER" id="PTHR44757">
    <property type="entry name" value="DIGUANYLATE CYCLASE DGCP"/>
    <property type="match status" value="1"/>
</dbReference>